<evidence type="ECO:0008006" key="3">
    <source>
        <dbReference type="Google" id="ProtNLM"/>
    </source>
</evidence>
<evidence type="ECO:0000313" key="2">
    <source>
        <dbReference type="Proteomes" id="UP000199274"/>
    </source>
</evidence>
<gene>
    <name evidence="1" type="ORF">SAMN04488062_10973</name>
</gene>
<organism evidence="1 2">
    <name type="scientific">Flavobacterium omnivorum</name>
    <dbReference type="NCBI Taxonomy" id="178355"/>
    <lineage>
        <taxon>Bacteria</taxon>
        <taxon>Pseudomonadati</taxon>
        <taxon>Bacteroidota</taxon>
        <taxon>Flavobacteriia</taxon>
        <taxon>Flavobacteriales</taxon>
        <taxon>Flavobacteriaceae</taxon>
        <taxon>Flavobacterium</taxon>
    </lineage>
</organism>
<evidence type="ECO:0000313" key="1">
    <source>
        <dbReference type="EMBL" id="SDH54493.1"/>
    </source>
</evidence>
<dbReference type="Proteomes" id="UP000199274">
    <property type="component" value="Unassembled WGS sequence"/>
</dbReference>
<name>A0A1G8DA74_9FLAO</name>
<dbReference type="EMBL" id="FNDB01000009">
    <property type="protein sequence ID" value="SDH54493.1"/>
    <property type="molecule type" value="Genomic_DNA"/>
</dbReference>
<dbReference type="RefSeq" id="WP_139171411.1">
    <property type="nucleotide sequence ID" value="NZ_FNDB01000009.1"/>
</dbReference>
<keyword evidence="2" id="KW-1185">Reference proteome</keyword>
<sequence>METSKTIYELHEEHKTWINKLLFYKDELSIMANRLAEVAAKNTSNEVRSAIDHFQNLLVIQNEEIDILNHDIKSHESFLEGAISKNAANIEYEKFSDHKKHRESIAIFEKIFKDLREELIDFLSKWM</sequence>
<dbReference type="AlphaFoldDB" id="A0A1G8DA74"/>
<dbReference type="OrthoDB" id="680366at2"/>
<protein>
    <recommendedName>
        <fullName evidence="3">Hemerythrin HHE cation binding domain-containing protein</fullName>
    </recommendedName>
</protein>
<dbReference type="STRING" id="178355.SAMN04488062_10973"/>
<accession>A0A1G8DA74</accession>
<reference evidence="2" key="1">
    <citation type="submission" date="2016-10" db="EMBL/GenBank/DDBJ databases">
        <authorList>
            <person name="Varghese N."/>
            <person name="Submissions S."/>
        </authorList>
    </citation>
    <scope>NUCLEOTIDE SEQUENCE [LARGE SCALE GENOMIC DNA]</scope>
    <source>
        <strain evidence="2">CGMCC 1.2747</strain>
    </source>
</reference>
<proteinExistence type="predicted"/>